<dbReference type="NCBIfam" id="TIGR01993">
    <property type="entry name" value="Pyr-5-nucltdase"/>
    <property type="match status" value="1"/>
</dbReference>
<dbReference type="AlphaFoldDB" id="A0ABD1PJT2"/>
<proteinExistence type="predicted"/>
<accession>A0ABD1PJT2</accession>
<dbReference type="InterPro" id="IPR006439">
    <property type="entry name" value="HAD-SF_hydro_IA"/>
</dbReference>
<dbReference type="NCBIfam" id="TIGR01509">
    <property type="entry name" value="HAD-SF-IA-v3"/>
    <property type="match status" value="1"/>
</dbReference>
<dbReference type="Gene3D" id="3.40.50.1000">
    <property type="entry name" value="HAD superfamily/HAD-like"/>
    <property type="match status" value="1"/>
</dbReference>
<dbReference type="EMBL" id="JBFOLJ010000019">
    <property type="protein sequence ID" value="KAL2463927.1"/>
    <property type="molecule type" value="Genomic_DNA"/>
</dbReference>
<dbReference type="SUPFAM" id="SSF56784">
    <property type="entry name" value="HAD-like"/>
    <property type="match status" value="1"/>
</dbReference>
<reference evidence="2" key="1">
    <citation type="submission" date="2024-07" db="EMBL/GenBank/DDBJ databases">
        <title>Two chromosome-level genome assemblies of Korean endemic species Abeliophyllum distichum and Forsythia ovata (Oleaceae).</title>
        <authorList>
            <person name="Jang H."/>
        </authorList>
    </citation>
    <scope>NUCLEOTIDE SEQUENCE [LARGE SCALE GENOMIC DNA]</scope>
</reference>
<name>A0ABD1PJT2_9LAMI</name>
<sequence>MDSCIHSASASSSPFDCIIFDLDDTLYSSKTGIGQALKRNIDDFLVEKFGFPESQAPTLRAELFKTYGSSLVGLRSLGYDVDADDYHSVVHGRLPYDLIKPDAKLRNLLQTIKQRKIIFTNSDRMHAMKALNRLGIKDCFEQIICFETMNPNLSKPTIPVVLKPSLEAMKIAIDVAGVDPRSTLFLDDNVKNVAAGKAVGLRTVLIGRAIKSKEADYALETITNLVQVIPEIWFSEEDDQRISHPKNEMDSILSATTALVHGFRSVVVGLHLDLVLGFLSIARINTLICTPINPNPELFVALAHAVSLWSQQQQFLRFLMPFTDFRIVEYLEDHKVADNRFISGLKKALECLRQLEMGEEKGCLDDGLLEVALDRLENEFRHLLT</sequence>
<dbReference type="Pfam" id="PF00702">
    <property type="entry name" value="Hydrolase"/>
    <property type="match status" value="1"/>
</dbReference>
<dbReference type="InterPro" id="IPR036412">
    <property type="entry name" value="HAD-like_sf"/>
</dbReference>
<dbReference type="Proteomes" id="UP001604277">
    <property type="component" value="Unassembled WGS sequence"/>
</dbReference>
<dbReference type="PANTHER" id="PTHR12725:SF81">
    <property type="entry name" value="OS03G0701200 PROTEIN"/>
    <property type="match status" value="1"/>
</dbReference>
<dbReference type="SFLD" id="SFLDG01132">
    <property type="entry name" value="C1.5.3:_5'-Nucleotidase_Like"/>
    <property type="match status" value="1"/>
</dbReference>
<gene>
    <name evidence="1" type="ORF">Fot_53583</name>
</gene>
<dbReference type="PANTHER" id="PTHR12725">
    <property type="entry name" value="HALOACID DEHALOGENASE-LIKE HYDROLASE"/>
    <property type="match status" value="1"/>
</dbReference>
<protein>
    <submittedName>
        <fullName evidence="1">Uncharacterized protein</fullName>
    </submittedName>
</protein>
<organism evidence="1 2">
    <name type="scientific">Forsythia ovata</name>
    <dbReference type="NCBI Taxonomy" id="205694"/>
    <lineage>
        <taxon>Eukaryota</taxon>
        <taxon>Viridiplantae</taxon>
        <taxon>Streptophyta</taxon>
        <taxon>Embryophyta</taxon>
        <taxon>Tracheophyta</taxon>
        <taxon>Spermatophyta</taxon>
        <taxon>Magnoliopsida</taxon>
        <taxon>eudicotyledons</taxon>
        <taxon>Gunneridae</taxon>
        <taxon>Pentapetalae</taxon>
        <taxon>asterids</taxon>
        <taxon>lamiids</taxon>
        <taxon>Lamiales</taxon>
        <taxon>Oleaceae</taxon>
        <taxon>Forsythieae</taxon>
        <taxon>Forsythia</taxon>
    </lineage>
</organism>
<evidence type="ECO:0000313" key="2">
    <source>
        <dbReference type="Proteomes" id="UP001604277"/>
    </source>
</evidence>
<comment type="caution">
    <text evidence="1">The sequence shown here is derived from an EMBL/GenBank/DDBJ whole genome shotgun (WGS) entry which is preliminary data.</text>
</comment>
<dbReference type="InterPro" id="IPR010237">
    <property type="entry name" value="Pyr-5-nucltdase"/>
</dbReference>
<keyword evidence="2" id="KW-1185">Reference proteome</keyword>
<dbReference type="InterPro" id="IPR023214">
    <property type="entry name" value="HAD_sf"/>
</dbReference>
<dbReference type="Gene3D" id="1.10.150.450">
    <property type="match status" value="1"/>
</dbReference>
<evidence type="ECO:0000313" key="1">
    <source>
        <dbReference type="EMBL" id="KAL2463927.1"/>
    </source>
</evidence>
<dbReference type="SFLD" id="SFLDS00003">
    <property type="entry name" value="Haloacid_Dehalogenase"/>
    <property type="match status" value="1"/>
</dbReference>
<dbReference type="SFLD" id="SFLDG01129">
    <property type="entry name" value="C1.5:_HAD__Beta-PGM__Phosphata"/>
    <property type="match status" value="1"/>
</dbReference>